<dbReference type="GeneID" id="118404322"/>
<evidence type="ECO:0000256" key="3">
    <source>
        <dbReference type="ARBA" id="ARBA00022701"/>
    </source>
</evidence>
<comment type="domain">
    <text evidence="6">The CKK domain binds microtubules.</text>
</comment>
<dbReference type="OMA" id="QMEMEWE"/>
<dbReference type="InterPro" id="IPR058042">
    <property type="entry name" value="CAMSAP_N"/>
</dbReference>
<feature type="compositionally biased region" description="Low complexity" evidence="8">
    <location>
        <begin position="1084"/>
        <end position="1095"/>
    </location>
</feature>
<feature type="compositionally biased region" description="Low complexity" evidence="8">
    <location>
        <begin position="776"/>
        <end position="789"/>
    </location>
</feature>
<dbReference type="GO" id="GO:0031175">
    <property type="term" value="P:neuron projection development"/>
    <property type="evidence" value="ECO:0007669"/>
    <property type="project" value="InterPro"/>
</dbReference>
<dbReference type="Pfam" id="PF11971">
    <property type="entry name" value="CAMSAP_CH"/>
    <property type="match status" value="1"/>
</dbReference>
<feature type="compositionally biased region" description="Low complexity" evidence="8">
    <location>
        <begin position="813"/>
        <end position="824"/>
    </location>
</feature>
<dbReference type="InterPro" id="IPR036872">
    <property type="entry name" value="CH_dom_sf"/>
</dbReference>
<dbReference type="Pfam" id="PF25532">
    <property type="entry name" value="CH_CAMSAP2_N"/>
    <property type="match status" value="1"/>
</dbReference>
<feature type="region of interest" description="Disordered" evidence="8">
    <location>
        <begin position="252"/>
        <end position="439"/>
    </location>
</feature>
<dbReference type="InterPro" id="IPR031372">
    <property type="entry name" value="CAMSAP_CC1"/>
</dbReference>
<gene>
    <name evidence="12" type="primary">LOC118404322</name>
</gene>
<evidence type="ECO:0000256" key="8">
    <source>
        <dbReference type="SAM" id="MobiDB-lite"/>
    </source>
</evidence>
<feature type="domain" description="Calponin-homology (CH)" evidence="9">
    <location>
        <begin position="102"/>
        <end position="234"/>
    </location>
</feature>
<dbReference type="PROSITE" id="PS50021">
    <property type="entry name" value="CH"/>
    <property type="match status" value="1"/>
</dbReference>
<dbReference type="InterPro" id="IPR014797">
    <property type="entry name" value="CKK_CAMSAP"/>
</dbReference>
<accession>A0A9J7HH54</accession>
<evidence type="ECO:0000256" key="7">
    <source>
        <dbReference type="SAM" id="Coils"/>
    </source>
</evidence>
<feature type="compositionally biased region" description="Basic and acidic residues" evidence="8">
    <location>
        <begin position="416"/>
        <end position="439"/>
    </location>
</feature>
<dbReference type="InterPro" id="IPR032940">
    <property type="entry name" value="CAMSAP"/>
</dbReference>
<dbReference type="PROSITE" id="PS51508">
    <property type="entry name" value="CKK"/>
    <property type="match status" value="1"/>
</dbReference>
<feature type="region of interest" description="Disordered" evidence="8">
    <location>
        <begin position="759"/>
        <end position="894"/>
    </location>
</feature>
<dbReference type="GO" id="GO:0007026">
    <property type="term" value="P:negative regulation of microtubule depolymerization"/>
    <property type="evidence" value="ECO:0000318"/>
    <property type="project" value="GO_Central"/>
</dbReference>
<feature type="region of interest" description="Disordered" evidence="8">
    <location>
        <begin position="648"/>
        <end position="668"/>
    </location>
</feature>
<evidence type="ECO:0000256" key="5">
    <source>
        <dbReference type="ARBA" id="ARBA00023212"/>
    </source>
</evidence>
<keyword evidence="3 6" id="KW-0493">Microtubule</keyword>
<dbReference type="GO" id="GO:0051011">
    <property type="term" value="F:microtubule minus-end binding"/>
    <property type="evidence" value="ECO:0000318"/>
    <property type="project" value="GO_Central"/>
</dbReference>
<feature type="compositionally biased region" description="Polar residues" evidence="8">
    <location>
        <begin position="279"/>
        <end position="302"/>
    </location>
</feature>
<dbReference type="GO" id="GO:0030507">
    <property type="term" value="F:spectrin binding"/>
    <property type="evidence" value="ECO:0007669"/>
    <property type="project" value="InterPro"/>
</dbReference>
<feature type="coiled-coil region" evidence="7">
    <location>
        <begin position="732"/>
        <end position="759"/>
    </location>
</feature>
<keyword evidence="2" id="KW-0963">Cytoplasm</keyword>
<dbReference type="GO" id="GO:0005516">
    <property type="term" value="F:calmodulin binding"/>
    <property type="evidence" value="ECO:0007669"/>
    <property type="project" value="InterPro"/>
</dbReference>
<dbReference type="InterPro" id="IPR038209">
    <property type="entry name" value="CKK_dom_sf"/>
</dbReference>
<dbReference type="AlphaFoldDB" id="A0A9J7HH54"/>
<feature type="compositionally biased region" description="Polar residues" evidence="8">
    <location>
        <begin position="334"/>
        <end position="343"/>
    </location>
</feature>
<keyword evidence="5" id="KW-0206">Cytoskeleton</keyword>
<feature type="compositionally biased region" description="Polar residues" evidence="8">
    <location>
        <begin position="878"/>
        <end position="894"/>
    </location>
</feature>
<evidence type="ECO:0000259" key="9">
    <source>
        <dbReference type="PROSITE" id="PS50021"/>
    </source>
</evidence>
<feature type="domain" description="CKK" evidence="10">
    <location>
        <begin position="1096"/>
        <end position="1227"/>
    </location>
</feature>
<feature type="compositionally biased region" description="Basic residues" evidence="8">
    <location>
        <begin position="1032"/>
        <end position="1041"/>
    </location>
</feature>
<dbReference type="SUPFAM" id="SSF50346">
    <property type="entry name" value="PRC-barrel domain"/>
    <property type="match status" value="1"/>
</dbReference>
<protein>
    <submittedName>
        <fullName evidence="12">Calmodulin-regulated spectrin-associated protein 1-B-like</fullName>
    </submittedName>
</protein>
<dbReference type="PANTHER" id="PTHR21595:SF0">
    <property type="entry name" value="PATRONIN"/>
    <property type="match status" value="1"/>
</dbReference>
<comment type="similarity">
    <text evidence="6">Belongs to the CAMSAP1 family.</text>
</comment>
<evidence type="ECO:0000256" key="4">
    <source>
        <dbReference type="ARBA" id="ARBA00023054"/>
    </source>
</evidence>
<reference evidence="11" key="1">
    <citation type="journal article" date="2020" name="Nat. Ecol. Evol.">
        <title>Deeply conserved synteny resolves early events in vertebrate evolution.</title>
        <authorList>
            <person name="Simakov O."/>
            <person name="Marletaz F."/>
            <person name="Yue J.X."/>
            <person name="O'Connell B."/>
            <person name="Jenkins J."/>
            <person name="Brandt A."/>
            <person name="Calef R."/>
            <person name="Tung C.H."/>
            <person name="Huang T.K."/>
            <person name="Schmutz J."/>
            <person name="Satoh N."/>
            <person name="Yu J.K."/>
            <person name="Putnam N.H."/>
            <person name="Green R.E."/>
            <person name="Rokhsar D.S."/>
        </authorList>
    </citation>
    <scope>NUCLEOTIDE SEQUENCE [LARGE SCALE GENOMIC DNA]</scope>
    <source>
        <strain evidence="11">S238N-H82</strain>
    </source>
</reference>
<keyword evidence="11" id="KW-1185">Reference proteome</keyword>
<sequence length="1227" mass="136214">MLTAGELYCMICTQMFREPCDWGGHWSVIQALSRRGIQAMEDEENGVSQENLQEAQPINLKSHLAVLDALMEAYINEVISIEGVVTAVKKFATFNASQELPYDMEDALLFWLNKVGRTLQDRRGSKKANDPEGGDPSGWDLPTLDDILKDLSDGRVLLAVLCFYCPNHIRPEDGQLGSLISMSESVRNLSLVRRFCDQHLGAMFHLSYEDVLYSPEVLKPNIKAFIAELFWWLEVIRPDIVQPALTNHQQTIPLEAEMSSTPTRARPRPNVPISKATKRSFQTPDRDSPSNLSITPSHSSPDISRHTPLLALRHRAKQNSQQGEGEEVLHPLRRSNSLNSASDASVKGSVMAWPEVANSNGGLPRPGHVGHESQQDMDLESVSSRPESRSDRADSSMASQDSQAPREPLMPAVLRPSKEKSNACKKEDELGEGPDKSVTKIDRTGRLRHTVVSSDMDTMDQITPISESTAAGIPIIDDNVVGRASVDEEGNPGNAEDAGDVVESPKLHSETLDKESLQKESIPRESLQMDFLQRDHSVPIQTWGKGDKNCSNGNGVPTATTPQEVKVATSGHVTTWGRNRASRGSTPEEQENGHGTQPLASQMVKLRLKLEEKRRTIENEKKKMELQWNRQRQRVGKAAFLHVISQKKAPTPTKEPPPENYHYDREDNNGRIRFDKNEVSGPCMTGFASANSAIPEEVVTEVNREPAFAPKQSHDIPMSPNEATSPGEVIDLNEYNTSLERLNSDLSLIQKEIARLSQHQDTLKSQSSPPAKERVPSSPRVKPVVSKSSPKSKEKNVSSTPKLTHANVAGTVSIPSSVSSNQSRSSKKQQGRVTVMEASPTIEHVQHRRLAASQSDQTLGLGSSGPQFEAEIPRSESEQGPTTSHVNHENSAVNVQTTYDSTVEQWAMTGEVCKPEDSREEAVLPESPGAEGKAAAVGFFSFNSADADKTKEEEMSRKREQFLRARMKREEQLKARQMEREAEQEREREERKRRQEEAEQRKAEEKARKELIYQEYQRRKHEQEMAQQQQRKGARPKKSRPKSGPPVDTHKGSSSGGSRPASVVESHDGTSGSSGSGRKTPDWEQSSQSSTSEYTGPKLFVKPSTKSNRHIIINALKDCCLAGEVNNQVKGKVLEALAMSESFHYVILFRDARCQFRAVYSYNPENEKIHKLVGNGPSSIQGKMINSLYKYNSGGKQFVGIPSKTMSVSVDALTIHNHLWQSKKSGK</sequence>
<dbReference type="Gene3D" id="3.10.20.360">
    <property type="entry name" value="CKK domain"/>
    <property type="match status" value="1"/>
</dbReference>
<feature type="compositionally biased region" description="Polar residues" evidence="8">
    <location>
        <begin position="549"/>
        <end position="563"/>
    </location>
</feature>
<name>A0A9J7HH54_BRAFL</name>
<feature type="region of interest" description="Disordered" evidence="8">
    <location>
        <begin position="1019"/>
        <end position="1101"/>
    </location>
</feature>
<dbReference type="GO" id="GO:0005874">
    <property type="term" value="C:microtubule"/>
    <property type="evidence" value="ECO:0007669"/>
    <property type="project" value="UniProtKB-UniRule"/>
</dbReference>
<dbReference type="FunFam" id="3.10.20.360:FF:000002">
    <property type="entry name" value="Patronin, isoform M"/>
    <property type="match status" value="1"/>
</dbReference>
<dbReference type="InterPro" id="IPR022613">
    <property type="entry name" value="CH_CAMSAP_2"/>
</dbReference>
<evidence type="ECO:0000259" key="10">
    <source>
        <dbReference type="PROSITE" id="PS51508"/>
    </source>
</evidence>
<dbReference type="PANTHER" id="PTHR21595">
    <property type="entry name" value="PATRONIN"/>
    <property type="match status" value="1"/>
</dbReference>
<feature type="compositionally biased region" description="Polar residues" evidence="8">
    <location>
        <begin position="852"/>
        <end position="866"/>
    </location>
</feature>
<proteinExistence type="inferred from homology"/>
<dbReference type="KEGG" id="bfo:118404322"/>
<comment type="subcellular location">
    <subcellularLocation>
        <location evidence="1">Cytoplasm</location>
        <location evidence="1">Cytoskeleton</location>
    </subcellularLocation>
</comment>
<evidence type="ECO:0000256" key="6">
    <source>
        <dbReference type="PROSITE-ProRule" id="PRU00841"/>
    </source>
</evidence>
<dbReference type="OrthoDB" id="2125658at2759"/>
<feature type="region of interest" description="Disordered" evidence="8">
    <location>
        <begin position="484"/>
        <end position="526"/>
    </location>
</feature>
<feature type="compositionally biased region" description="Polar residues" evidence="8">
    <location>
        <begin position="759"/>
        <end position="769"/>
    </location>
</feature>
<dbReference type="SMART" id="SM01051">
    <property type="entry name" value="CAMSAP_CKK"/>
    <property type="match status" value="1"/>
</dbReference>
<feature type="region of interest" description="Disordered" evidence="8">
    <location>
        <begin position="911"/>
        <end position="1005"/>
    </location>
</feature>
<dbReference type="RefSeq" id="XP_035659283.1">
    <property type="nucleotide sequence ID" value="XM_035803390.1"/>
</dbReference>
<feature type="compositionally biased region" description="Basic and acidic residues" evidence="8">
    <location>
        <begin position="503"/>
        <end position="523"/>
    </location>
</feature>
<dbReference type="SUPFAM" id="SSF47576">
    <property type="entry name" value="Calponin-homology domain, CH-domain"/>
    <property type="match status" value="1"/>
</dbReference>
<dbReference type="Pfam" id="PF08683">
    <property type="entry name" value="CAMSAP_CKK"/>
    <property type="match status" value="1"/>
</dbReference>
<evidence type="ECO:0000256" key="2">
    <source>
        <dbReference type="ARBA" id="ARBA00022490"/>
    </source>
</evidence>
<reference evidence="12" key="2">
    <citation type="submission" date="2025-08" db="UniProtKB">
        <authorList>
            <consortium name="RefSeq"/>
        </authorList>
    </citation>
    <scope>IDENTIFICATION</scope>
    <source>
        <strain evidence="12">S238N-H82</strain>
        <tissue evidence="12">Testes</tissue>
    </source>
</reference>
<dbReference type="InterPro" id="IPR011033">
    <property type="entry name" value="PRC_barrel-like_sf"/>
</dbReference>
<dbReference type="Proteomes" id="UP000001554">
    <property type="component" value="Chromosome 17"/>
</dbReference>
<feature type="compositionally biased region" description="Basic and acidic residues" evidence="8">
    <location>
        <begin position="913"/>
        <end position="922"/>
    </location>
</feature>
<feature type="compositionally biased region" description="Polar residues" evidence="8">
    <location>
        <begin position="571"/>
        <end position="600"/>
    </location>
</feature>
<evidence type="ECO:0000256" key="1">
    <source>
        <dbReference type="ARBA" id="ARBA00004245"/>
    </source>
</evidence>
<feature type="region of interest" description="Disordered" evidence="8">
    <location>
        <begin position="540"/>
        <end position="600"/>
    </location>
</feature>
<keyword evidence="4 7" id="KW-0175">Coiled coil</keyword>
<organism evidence="11 12">
    <name type="scientific">Branchiostoma floridae</name>
    <name type="common">Florida lancelet</name>
    <name type="synonym">Amphioxus</name>
    <dbReference type="NCBI Taxonomy" id="7739"/>
    <lineage>
        <taxon>Eukaryota</taxon>
        <taxon>Metazoa</taxon>
        <taxon>Chordata</taxon>
        <taxon>Cephalochordata</taxon>
        <taxon>Leptocardii</taxon>
        <taxon>Amphioxiformes</taxon>
        <taxon>Branchiostomatidae</taxon>
        <taxon>Branchiostoma</taxon>
    </lineage>
</organism>
<feature type="region of interest" description="Disordered" evidence="8">
    <location>
        <begin position="709"/>
        <end position="728"/>
    </location>
</feature>
<dbReference type="GO" id="GO:0031122">
    <property type="term" value="P:cytoplasmic microtubule organization"/>
    <property type="evidence" value="ECO:0000318"/>
    <property type="project" value="GO_Central"/>
</dbReference>
<feature type="compositionally biased region" description="Polar residues" evidence="8">
    <location>
        <begin position="252"/>
        <end position="263"/>
    </location>
</feature>
<dbReference type="InterPro" id="IPR001715">
    <property type="entry name" value="CH_dom"/>
</dbReference>
<dbReference type="Pfam" id="PF17095">
    <property type="entry name" value="CAMSAP_CC1"/>
    <property type="match status" value="1"/>
</dbReference>
<evidence type="ECO:0000313" key="11">
    <source>
        <dbReference type="Proteomes" id="UP000001554"/>
    </source>
</evidence>
<evidence type="ECO:0000313" key="12">
    <source>
        <dbReference type="RefSeq" id="XP_035659283.1"/>
    </source>
</evidence>
<feature type="compositionally biased region" description="Basic and acidic residues" evidence="8">
    <location>
        <begin position="946"/>
        <end position="1005"/>
    </location>
</feature>